<evidence type="ECO:0000256" key="1">
    <source>
        <dbReference type="ARBA" id="ARBA00000900"/>
    </source>
</evidence>
<dbReference type="PANTHER" id="PTHR22937:SF163">
    <property type="entry name" value="RING-TYPE E3 UBIQUITIN TRANSFERASE"/>
    <property type="match status" value="1"/>
</dbReference>
<dbReference type="Pfam" id="PF13639">
    <property type="entry name" value="zf-RING_2"/>
    <property type="match status" value="1"/>
</dbReference>
<dbReference type="PROSITE" id="PS50089">
    <property type="entry name" value="ZF_RING_2"/>
    <property type="match status" value="1"/>
</dbReference>
<evidence type="ECO:0000313" key="10">
    <source>
        <dbReference type="EMBL" id="KAK6123635.1"/>
    </source>
</evidence>
<keyword evidence="7" id="KW-0862">Zinc</keyword>
<feature type="domain" description="RING-type" evidence="9">
    <location>
        <begin position="193"/>
        <end position="235"/>
    </location>
</feature>
<evidence type="ECO:0000256" key="8">
    <source>
        <dbReference type="PROSITE-ProRule" id="PRU00175"/>
    </source>
</evidence>
<evidence type="ECO:0000256" key="2">
    <source>
        <dbReference type="ARBA" id="ARBA00012483"/>
    </source>
</evidence>
<evidence type="ECO:0000256" key="6">
    <source>
        <dbReference type="ARBA" id="ARBA00022786"/>
    </source>
</evidence>
<dbReference type="Proteomes" id="UP001318860">
    <property type="component" value="Unassembled WGS sequence"/>
</dbReference>
<dbReference type="SUPFAM" id="SSF57850">
    <property type="entry name" value="RING/U-box"/>
    <property type="match status" value="1"/>
</dbReference>
<dbReference type="InterPro" id="IPR001841">
    <property type="entry name" value="Znf_RING"/>
</dbReference>
<evidence type="ECO:0000259" key="9">
    <source>
        <dbReference type="PROSITE" id="PS50089"/>
    </source>
</evidence>
<dbReference type="InterPro" id="IPR045191">
    <property type="entry name" value="MBR1/2-like"/>
</dbReference>
<evidence type="ECO:0000256" key="7">
    <source>
        <dbReference type="ARBA" id="ARBA00022833"/>
    </source>
</evidence>
<protein>
    <recommendedName>
        <fullName evidence="2">RING-type E3 ubiquitin transferase</fullName>
        <ecNumber evidence="2">2.3.2.27</ecNumber>
    </recommendedName>
</protein>
<keyword evidence="6" id="KW-0833">Ubl conjugation pathway</keyword>
<keyword evidence="11" id="KW-1185">Reference proteome</keyword>
<organism evidence="10 11">
    <name type="scientific">Rehmannia glutinosa</name>
    <name type="common">Chinese foxglove</name>
    <dbReference type="NCBI Taxonomy" id="99300"/>
    <lineage>
        <taxon>Eukaryota</taxon>
        <taxon>Viridiplantae</taxon>
        <taxon>Streptophyta</taxon>
        <taxon>Embryophyta</taxon>
        <taxon>Tracheophyta</taxon>
        <taxon>Spermatophyta</taxon>
        <taxon>Magnoliopsida</taxon>
        <taxon>eudicotyledons</taxon>
        <taxon>Gunneridae</taxon>
        <taxon>Pentapetalae</taxon>
        <taxon>asterids</taxon>
        <taxon>lamiids</taxon>
        <taxon>Lamiales</taxon>
        <taxon>Orobanchaceae</taxon>
        <taxon>Rehmannieae</taxon>
        <taxon>Rehmannia</taxon>
    </lineage>
</organism>
<comment type="catalytic activity">
    <reaction evidence="1">
        <text>S-ubiquitinyl-[E2 ubiquitin-conjugating enzyme]-L-cysteine + [acceptor protein]-L-lysine = [E2 ubiquitin-conjugating enzyme]-L-cysteine + N(6)-ubiquitinyl-[acceptor protein]-L-lysine.</text>
        <dbReference type="EC" id="2.3.2.27"/>
    </reaction>
</comment>
<keyword evidence="3" id="KW-0808">Transferase</keyword>
<comment type="caution">
    <text evidence="10">The sequence shown here is derived from an EMBL/GenBank/DDBJ whole genome shotgun (WGS) entry which is preliminary data.</text>
</comment>
<reference evidence="10 11" key="1">
    <citation type="journal article" date="2021" name="Comput. Struct. Biotechnol. J.">
        <title>De novo genome assembly of the potent medicinal plant Rehmannia glutinosa using nanopore technology.</title>
        <authorList>
            <person name="Ma L."/>
            <person name="Dong C."/>
            <person name="Song C."/>
            <person name="Wang X."/>
            <person name="Zheng X."/>
            <person name="Niu Y."/>
            <person name="Chen S."/>
            <person name="Feng W."/>
        </authorList>
    </citation>
    <scope>NUCLEOTIDE SEQUENCE [LARGE SCALE GENOMIC DNA]</scope>
    <source>
        <strain evidence="10">DH-2019</strain>
    </source>
</reference>
<dbReference type="PANTHER" id="PTHR22937">
    <property type="entry name" value="E3 UBIQUITIN-PROTEIN LIGASE RNF165"/>
    <property type="match status" value="1"/>
</dbReference>
<gene>
    <name evidence="10" type="ORF">DH2020_042623</name>
</gene>
<proteinExistence type="predicted"/>
<sequence>MAHTKSTQQENYDAEQNNLNFNNSDSGNHQHQFVQNIVSSIEIEDGGSHDDVQLEETVYVSGLESALGRRWTVDDAMRIFNRMDQEIENRGGSDVMSGLEYDDILHLAIHQDLENLRSNGELGPDWTEHNMGDLFPYIIQQIENLVINILESENPLISRDLSDDDGLSEEIISKYLKRRCCDEVVRDKELEICVVCQDQLYKENETVAYLGCGHAYHVYCIKQWLRGKNLCPLCRAKVVNGEDVDDYNDDDDQDDDSGNTLVIYVVY</sequence>
<dbReference type="EC" id="2.3.2.27" evidence="2"/>
<evidence type="ECO:0000256" key="5">
    <source>
        <dbReference type="ARBA" id="ARBA00022771"/>
    </source>
</evidence>
<evidence type="ECO:0000313" key="11">
    <source>
        <dbReference type="Proteomes" id="UP001318860"/>
    </source>
</evidence>
<accession>A0ABR0ULX8</accession>
<dbReference type="InterPro" id="IPR013083">
    <property type="entry name" value="Znf_RING/FYVE/PHD"/>
</dbReference>
<keyword evidence="4" id="KW-0479">Metal-binding</keyword>
<dbReference type="Gene3D" id="3.30.40.10">
    <property type="entry name" value="Zinc/RING finger domain, C3HC4 (zinc finger)"/>
    <property type="match status" value="1"/>
</dbReference>
<name>A0ABR0ULX8_REHGL</name>
<evidence type="ECO:0000256" key="4">
    <source>
        <dbReference type="ARBA" id="ARBA00022723"/>
    </source>
</evidence>
<dbReference type="EMBL" id="JABTTQ020002513">
    <property type="protein sequence ID" value="KAK6123635.1"/>
    <property type="molecule type" value="Genomic_DNA"/>
</dbReference>
<dbReference type="SMART" id="SM00184">
    <property type="entry name" value="RING"/>
    <property type="match status" value="1"/>
</dbReference>
<evidence type="ECO:0000256" key="3">
    <source>
        <dbReference type="ARBA" id="ARBA00022679"/>
    </source>
</evidence>
<keyword evidence="5 8" id="KW-0863">Zinc-finger</keyword>